<protein>
    <submittedName>
        <fullName evidence="2">ISAs1 family transposase</fullName>
    </submittedName>
</protein>
<dbReference type="GO" id="GO:0004803">
    <property type="term" value="F:transposase activity"/>
    <property type="evidence" value="ECO:0007669"/>
    <property type="project" value="InterPro"/>
</dbReference>
<dbReference type="PANTHER" id="PTHR30298">
    <property type="entry name" value="H REPEAT-ASSOCIATED PREDICTED TRANSPOSASE"/>
    <property type="match status" value="1"/>
</dbReference>
<evidence type="ECO:0000313" key="3">
    <source>
        <dbReference type="Proteomes" id="UP000249081"/>
    </source>
</evidence>
<organism evidence="2 3">
    <name type="scientific">Shackletoniella antarctica</name>
    <dbReference type="NCBI Taxonomy" id="268115"/>
    <lineage>
        <taxon>Bacteria</taxon>
        <taxon>Bacillati</taxon>
        <taxon>Cyanobacteriota</taxon>
        <taxon>Cyanophyceae</taxon>
        <taxon>Oculatellales</taxon>
        <taxon>Oculatellaceae</taxon>
        <taxon>Shackletoniella</taxon>
    </lineage>
</organism>
<dbReference type="Proteomes" id="UP000249081">
    <property type="component" value="Unassembled WGS sequence"/>
</dbReference>
<feature type="domain" description="Transposase IS4-like" evidence="1">
    <location>
        <begin position="31"/>
        <end position="102"/>
    </location>
</feature>
<dbReference type="EMBL" id="QBMN01000187">
    <property type="protein sequence ID" value="PZO35024.1"/>
    <property type="molecule type" value="Genomic_DNA"/>
</dbReference>
<dbReference type="InterPro" id="IPR047647">
    <property type="entry name" value="ISAs1_transpos"/>
</dbReference>
<gene>
    <name evidence="2" type="ORF">DCF17_19590</name>
</gene>
<accession>A0A2W4VQH3</accession>
<evidence type="ECO:0000259" key="1">
    <source>
        <dbReference type="Pfam" id="PF01609"/>
    </source>
</evidence>
<dbReference type="AlphaFoldDB" id="A0A2W4VQH3"/>
<reference evidence="3" key="1">
    <citation type="submission" date="2018-04" db="EMBL/GenBank/DDBJ databases">
        <authorList>
            <person name="Cornet L."/>
        </authorList>
    </citation>
    <scope>NUCLEOTIDE SEQUENCE [LARGE SCALE GENOMIC DNA]</scope>
</reference>
<dbReference type="NCBIfam" id="NF033564">
    <property type="entry name" value="transpos_ISAs1"/>
    <property type="match status" value="1"/>
</dbReference>
<name>A0A2W4VQH3_9CYAN</name>
<dbReference type="GO" id="GO:0006313">
    <property type="term" value="P:DNA transposition"/>
    <property type="evidence" value="ECO:0007669"/>
    <property type="project" value="InterPro"/>
</dbReference>
<proteinExistence type="predicted"/>
<dbReference type="InterPro" id="IPR002559">
    <property type="entry name" value="Transposase_11"/>
</dbReference>
<feature type="non-terminal residue" evidence="2">
    <location>
        <position position="1"/>
    </location>
</feature>
<comment type="caution">
    <text evidence="2">The sequence shown here is derived from an EMBL/GenBank/DDBJ whole genome shotgun (WGS) entry which is preliminary data.</text>
</comment>
<evidence type="ECO:0000313" key="2">
    <source>
        <dbReference type="EMBL" id="PZO35024.1"/>
    </source>
</evidence>
<dbReference type="Pfam" id="PF01609">
    <property type="entry name" value="DDE_Tnp_1"/>
    <property type="match status" value="1"/>
</dbReference>
<dbReference type="PANTHER" id="PTHR30298:SF0">
    <property type="entry name" value="PROTEIN YBFL-RELATED"/>
    <property type="match status" value="1"/>
</dbReference>
<reference evidence="2 3" key="2">
    <citation type="submission" date="2018-06" db="EMBL/GenBank/DDBJ databases">
        <title>Metagenomic assembly of (sub)arctic Cyanobacteria and their associated microbiome from non-axenic cultures.</title>
        <authorList>
            <person name="Baurain D."/>
        </authorList>
    </citation>
    <scope>NUCLEOTIDE SEQUENCE [LARGE SCALE GENOMIC DNA]</scope>
    <source>
        <strain evidence="2">ULC041bin1</strain>
    </source>
</reference>
<dbReference type="InterPro" id="IPR051698">
    <property type="entry name" value="Transposase_11-like"/>
</dbReference>
<sequence length="140" mass="15898">RQVWAVPVASMGCLHQIEQWVGLKTIVMVKRVRHLWNKTTREVMVYLTSLPCDAAVIGRAIRTHWGIENQLHWVLDVTWGEDKSRIRRGHGGENMALLRRLAIGVLDQETSKKRSLKQKAKRASMSPDYMLTVLAAGLAT</sequence>
<dbReference type="GO" id="GO:0003677">
    <property type="term" value="F:DNA binding"/>
    <property type="evidence" value="ECO:0007669"/>
    <property type="project" value="InterPro"/>
</dbReference>